<dbReference type="PANTHER" id="PTHR33336">
    <property type="entry name" value="QUINOL MONOOXYGENASE YGIN-RELATED"/>
    <property type="match status" value="1"/>
</dbReference>
<keyword evidence="3" id="KW-1185">Reference proteome</keyword>
<dbReference type="PROSITE" id="PS51725">
    <property type="entry name" value="ABM"/>
    <property type="match status" value="1"/>
</dbReference>
<dbReference type="SUPFAM" id="SSF54909">
    <property type="entry name" value="Dimeric alpha+beta barrel"/>
    <property type="match status" value="1"/>
</dbReference>
<dbReference type="EMBL" id="VLKH01000001">
    <property type="protein sequence ID" value="TWH83831.1"/>
    <property type="molecule type" value="Genomic_DNA"/>
</dbReference>
<dbReference type="InterPro" id="IPR050744">
    <property type="entry name" value="AI-2_Isomerase_LsrG"/>
</dbReference>
<dbReference type="RefSeq" id="WP_145079347.1">
    <property type="nucleotide sequence ID" value="NZ_VLKH01000001.1"/>
</dbReference>
<dbReference type="PANTHER" id="PTHR33336:SF15">
    <property type="entry name" value="ABM DOMAIN-CONTAINING PROTEIN"/>
    <property type="match status" value="1"/>
</dbReference>
<reference evidence="2 3" key="1">
    <citation type="submission" date="2019-07" db="EMBL/GenBank/DDBJ databases">
        <title>Genomic Encyclopedia of Type Strains, Phase I: the one thousand microbial genomes (KMG-I) project.</title>
        <authorList>
            <person name="Kyrpides N."/>
        </authorList>
    </citation>
    <scope>NUCLEOTIDE SEQUENCE [LARGE SCALE GENOMIC DNA]</scope>
    <source>
        <strain evidence="2 3">DSM 13558</strain>
    </source>
</reference>
<dbReference type="AlphaFoldDB" id="A0A562JKT3"/>
<dbReference type="Gene3D" id="3.30.70.100">
    <property type="match status" value="1"/>
</dbReference>
<comment type="caution">
    <text evidence="2">The sequence shown here is derived from an EMBL/GenBank/DDBJ whole genome shotgun (WGS) entry which is preliminary data.</text>
</comment>
<dbReference type="GO" id="GO:0004497">
    <property type="term" value="F:monooxygenase activity"/>
    <property type="evidence" value="ECO:0007669"/>
    <property type="project" value="UniProtKB-KW"/>
</dbReference>
<organism evidence="2 3">
    <name type="scientific">Sedimentibacter saalensis</name>
    <dbReference type="NCBI Taxonomy" id="130788"/>
    <lineage>
        <taxon>Bacteria</taxon>
        <taxon>Bacillati</taxon>
        <taxon>Bacillota</taxon>
        <taxon>Tissierellia</taxon>
        <taxon>Sedimentibacter</taxon>
    </lineage>
</organism>
<gene>
    <name evidence="2" type="ORF">LY60_00446</name>
</gene>
<dbReference type="Proteomes" id="UP000315343">
    <property type="component" value="Unassembled WGS sequence"/>
</dbReference>
<accession>A0A562JKT3</accession>
<protein>
    <submittedName>
        <fullName evidence="2">Quinol monooxygenase YgiN</fullName>
    </submittedName>
</protein>
<dbReference type="Pfam" id="PF03992">
    <property type="entry name" value="ABM"/>
    <property type="match status" value="1"/>
</dbReference>
<dbReference type="OrthoDB" id="287932at2"/>
<evidence type="ECO:0000313" key="2">
    <source>
        <dbReference type="EMBL" id="TWH83831.1"/>
    </source>
</evidence>
<evidence type="ECO:0000259" key="1">
    <source>
        <dbReference type="PROSITE" id="PS51725"/>
    </source>
</evidence>
<feature type="domain" description="ABM" evidence="1">
    <location>
        <begin position="2"/>
        <end position="92"/>
    </location>
</feature>
<keyword evidence="2" id="KW-0503">Monooxygenase</keyword>
<keyword evidence="2" id="KW-0560">Oxidoreductase</keyword>
<dbReference type="InterPro" id="IPR007138">
    <property type="entry name" value="ABM_dom"/>
</dbReference>
<name>A0A562JKT3_9FIRM</name>
<sequence>MIKVVAKGVYLEGKTDEAIALYDEMVKETRNEQGCIAYNLFRDKDNKDILTMIEEWESVEALEAHKNSEHFTRIIPKIARLRKSAELNVYELIY</sequence>
<proteinExistence type="predicted"/>
<dbReference type="InterPro" id="IPR011008">
    <property type="entry name" value="Dimeric_a/b-barrel"/>
</dbReference>
<evidence type="ECO:0000313" key="3">
    <source>
        <dbReference type="Proteomes" id="UP000315343"/>
    </source>
</evidence>